<dbReference type="NCBIfam" id="NF046062">
    <property type="entry name" value="citrull_CtlX"/>
    <property type="match status" value="1"/>
</dbReference>
<reference evidence="2" key="1">
    <citation type="submission" date="2017-02" db="EMBL/GenBank/DDBJ databases">
        <authorList>
            <person name="Varghese N."/>
            <person name="Submissions S."/>
        </authorList>
    </citation>
    <scope>NUCLEOTIDE SEQUENCE [LARGE SCALE GENOMIC DNA]</scope>
    <source>
        <strain evidence="2">ATCC 51356</strain>
    </source>
</reference>
<evidence type="ECO:0000313" key="2">
    <source>
        <dbReference type="Proteomes" id="UP000190121"/>
    </source>
</evidence>
<evidence type="ECO:0000313" key="1">
    <source>
        <dbReference type="EMBL" id="SJZ71506.1"/>
    </source>
</evidence>
<gene>
    <name evidence="1" type="ORF">SAMN02745171_00927</name>
</gene>
<dbReference type="Proteomes" id="UP000190121">
    <property type="component" value="Unassembled WGS sequence"/>
</dbReference>
<sequence length="319" mass="36501">MKRLQTTDTVLMVRPAKFAFNEETAGNNYFQKRGEDAEVAEKALQEFDAYVQLLRSNGVRVIIIQDTPEPYTPDSIFPNNWFSTHCTGELVFYPMLAENRQLERKHQAVNMLSLMPGVRKTINLTDWEKKGKFLEGTGSMILDRVHRVLFACRSPRTNEEVLAEFCHELDYEYILFDSVDVNNRPIYHTNVMMCIASRYVVICMESIPDLEARRVLRACFRSSGRDIIEISLQQVEQFAGNMLSVHNANGESILLMSRAAYNSLRPDQVEKLETYSKILAPELTTIEQNGGGSARCMVAELFLKVDEEVVEEGLSFLFE</sequence>
<dbReference type="OrthoDB" id="9788268at2"/>
<organism evidence="1 2">
    <name type="scientific">Porphyromonas circumdentaria</name>
    <dbReference type="NCBI Taxonomy" id="29524"/>
    <lineage>
        <taxon>Bacteria</taxon>
        <taxon>Pseudomonadati</taxon>
        <taxon>Bacteroidota</taxon>
        <taxon>Bacteroidia</taxon>
        <taxon>Bacteroidales</taxon>
        <taxon>Porphyromonadaceae</taxon>
        <taxon>Porphyromonas</taxon>
    </lineage>
</organism>
<dbReference type="Pfam" id="PF19420">
    <property type="entry name" value="DDAH_eukar"/>
    <property type="match status" value="1"/>
</dbReference>
<dbReference type="PIRSF" id="PIRSF028188">
    <property type="entry name" value="Amdntrnsf_FN0238"/>
    <property type="match status" value="1"/>
</dbReference>
<evidence type="ECO:0008006" key="3">
    <source>
        <dbReference type="Google" id="ProtNLM"/>
    </source>
</evidence>
<dbReference type="SUPFAM" id="SSF55909">
    <property type="entry name" value="Pentein"/>
    <property type="match status" value="1"/>
</dbReference>
<dbReference type="PANTHER" id="PTHR43224:SF1">
    <property type="entry name" value="AMIDINOTRANSFERASE"/>
    <property type="match status" value="1"/>
</dbReference>
<dbReference type="PANTHER" id="PTHR43224">
    <property type="entry name" value="AMIDINOTRANSFERASE"/>
    <property type="match status" value="1"/>
</dbReference>
<proteinExistence type="predicted"/>
<name>A0A1T4MXD0_9PORP</name>
<dbReference type="EMBL" id="FUXE01000008">
    <property type="protein sequence ID" value="SJZ71506.1"/>
    <property type="molecule type" value="Genomic_DNA"/>
</dbReference>
<keyword evidence="2" id="KW-1185">Reference proteome</keyword>
<dbReference type="STRING" id="29524.SAMN02745171_00927"/>
<dbReference type="InterPro" id="IPR014541">
    <property type="entry name" value="Amdntrnsf_FN0238"/>
</dbReference>
<dbReference type="AlphaFoldDB" id="A0A1T4MXD0"/>
<dbReference type="Gene3D" id="3.75.10.10">
    <property type="entry name" value="L-arginine/glycine Amidinotransferase, Chain A"/>
    <property type="match status" value="1"/>
</dbReference>
<dbReference type="RefSeq" id="WP_078736861.1">
    <property type="nucleotide sequence ID" value="NZ_FUXE01000008.1"/>
</dbReference>
<accession>A0A1T4MXD0</accession>
<protein>
    <recommendedName>
        <fullName evidence="3">Amidinotransferase</fullName>
    </recommendedName>
</protein>